<gene>
    <name evidence="6" type="ORF">NT6N_19230</name>
</gene>
<evidence type="ECO:0000256" key="3">
    <source>
        <dbReference type="ARBA" id="ARBA00022989"/>
    </source>
</evidence>
<keyword evidence="4 5" id="KW-0472">Membrane</keyword>
<accession>A0AAT9FLQ8</accession>
<dbReference type="Pfam" id="PF07681">
    <property type="entry name" value="DoxX"/>
    <property type="match status" value="1"/>
</dbReference>
<dbReference type="GO" id="GO:0016020">
    <property type="term" value="C:membrane"/>
    <property type="evidence" value="ECO:0007669"/>
    <property type="project" value="UniProtKB-SubCell"/>
</dbReference>
<evidence type="ECO:0000256" key="4">
    <source>
        <dbReference type="ARBA" id="ARBA00023136"/>
    </source>
</evidence>
<evidence type="ECO:0000256" key="1">
    <source>
        <dbReference type="ARBA" id="ARBA00004141"/>
    </source>
</evidence>
<protein>
    <recommendedName>
        <fullName evidence="7">DoxX family protein</fullName>
    </recommendedName>
</protein>
<feature type="transmembrane region" description="Helical" evidence="5">
    <location>
        <begin position="107"/>
        <end position="124"/>
    </location>
</feature>
<reference evidence="6" key="1">
    <citation type="submission" date="2024-07" db="EMBL/GenBank/DDBJ databases">
        <title>Complete genome sequence of Verrucomicrobiaceae bacterium NT6N.</title>
        <authorList>
            <person name="Huang C."/>
            <person name="Takami H."/>
            <person name="Hamasaki K."/>
        </authorList>
    </citation>
    <scope>NUCLEOTIDE SEQUENCE</scope>
    <source>
        <strain evidence="6">NT6N</strain>
    </source>
</reference>
<evidence type="ECO:0000256" key="2">
    <source>
        <dbReference type="ARBA" id="ARBA00022692"/>
    </source>
</evidence>
<organism evidence="6">
    <name type="scientific">Oceaniferula spumae</name>
    <dbReference type="NCBI Taxonomy" id="2979115"/>
    <lineage>
        <taxon>Bacteria</taxon>
        <taxon>Pseudomonadati</taxon>
        <taxon>Verrucomicrobiota</taxon>
        <taxon>Verrucomicrobiia</taxon>
        <taxon>Verrucomicrobiales</taxon>
        <taxon>Verrucomicrobiaceae</taxon>
        <taxon>Oceaniferula</taxon>
    </lineage>
</organism>
<dbReference type="EMBL" id="AP026866">
    <property type="protein sequence ID" value="BDS06883.1"/>
    <property type="molecule type" value="Genomic_DNA"/>
</dbReference>
<keyword evidence="3 5" id="KW-1133">Transmembrane helix</keyword>
<dbReference type="KEGG" id="osu:NT6N_19230"/>
<evidence type="ECO:0008006" key="7">
    <source>
        <dbReference type="Google" id="ProtNLM"/>
    </source>
</evidence>
<sequence>MKPTDQSLSYTLARLGMGVNLAAHGLVRLPKLSEFSAWMVGLFEKSSLPTFLVKPYSYVLPIAELIVGILLILGLYTRQTLTIGSLMIISLIFGSCMIENWSAAGSQMIYLAYITALLAFREKYNNLSIDAKRS</sequence>
<comment type="subcellular location">
    <subcellularLocation>
        <location evidence="1">Membrane</location>
        <topology evidence="1">Multi-pass membrane protein</topology>
    </subcellularLocation>
</comment>
<proteinExistence type="predicted"/>
<evidence type="ECO:0000256" key="5">
    <source>
        <dbReference type="SAM" id="Phobius"/>
    </source>
</evidence>
<dbReference type="AlphaFoldDB" id="A0AAT9FLQ8"/>
<dbReference type="InterPro" id="IPR032808">
    <property type="entry name" value="DoxX"/>
</dbReference>
<feature type="transmembrane region" description="Helical" evidence="5">
    <location>
        <begin position="83"/>
        <end position="101"/>
    </location>
</feature>
<keyword evidence="2 5" id="KW-0812">Transmembrane</keyword>
<name>A0AAT9FLQ8_9BACT</name>
<evidence type="ECO:0000313" key="6">
    <source>
        <dbReference type="EMBL" id="BDS06883.1"/>
    </source>
</evidence>
<feature type="transmembrane region" description="Helical" evidence="5">
    <location>
        <begin position="56"/>
        <end position="76"/>
    </location>
</feature>